<evidence type="ECO:0000313" key="1">
    <source>
        <dbReference type="EMBL" id="KAF3487013.1"/>
    </source>
</evidence>
<gene>
    <name evidence="1" type="ORF">F2Q69_00054244</name>
</gene>
<proteinExistence type="predicted"/>
<name>A0A8S9MW62_BRACR</name>
<dbReference type="Proteomes" id="UP000712600">
    <property type="component" value="Unassembled WGS sequence"/>
</dbReference>
<reference evidence="1" key="1">
    <citation type="submission" date="2019-12" db="EMBL/GenBank/DDBJ databases">
        <title>Genome sequencing and annotation of Brassica cretica.</title>
        <authorList>
            <person name="Studholme D.J."/>
            <person name="Sarris P."/>
        </authorList>
    </citation>
    <scope>NUCLEOTIDE SEQUENCE</scope>
    <source>
        <strain evidence="1">PFS-109/04</strain>
        <tissue evidence="1">Leaf</tissue>
    </source>
</reference>
<organism evidence="1 2">
    <name type="scientific">Brassica cretica</name>
    <name type="common">Mustard</name>
    <dbReference type="NCBI Taxonomy" id="69181"/>
    <lineage>
        <taxon>Eukaryota</taxon>
        <taxon>Viridiplantae</taxon>
        <taxon>Streptophyta</taxon>
        <taxon>Embryophyta</taxon>
        <taxon>Tracheophyta</taxon>
        <taxon>Spermatophyta</taxon>
        <taxon>Magnoliopsida</taxon>
        <taxon>eudicotyledons</taxon>
        <taxon>Gunneridae</taxon>
        <taxon>Pentapetalae</taxon>
        <taxon>rosids</taxon>
        <taxon>malvids</taxon>
        <taxon>Brassicales</taxon>
        <taxon>Brassicaceae</taxon>
        <taxon>Brassiceae</taxon>
        <taxon>Brassica</taxon>
    </lineage>
</organism>
<comment type="caution">
    <text evidence="1">The sequence shown here is derived from an EMBL/GenBank/DDBJ whole genome shotgun (WGS) entry which is preliminary data.</text>
</comment>
<dbReference type="AlphaFoldDB" id="A0A8S9MW62"/>
<evidence type="ECO:0000313" key="2">
    <source>
        <dbReference type="Proteomes" id="UP000712600"/>
    </source>
</evidence>
<sequence length="243" mass="28105">MVNEPQKWPGFATELEKIETLQICFPDFKITHVPRVRNQFSDFLAKTARTFRREGYFSLVVLFRSGYPHHLKLDFLRDLSSKMANSSVLFSDLKIDHCTSTVEVRLLRFREARDVKRGELLGLVDMLLLDSQVGKLQNCASSHGMNLGSCGEEFCMLTERAIEEPNLRRSAEMENMLYDPLCFVFQPSSFYKTMVGVYAEYSYPSIFLMMRKVRPCGFRGESRVTKHGKDDGQVVENHNMEMK</sequence>
<protein>
    <recommendedName>
        <fullName evidence="3">RNase H type-1 domain-containing protein</fullName>
    </recommendedName>
</protein>
<dbReference type="EMBL" id="QGKX02002183">
    <property type="protein sequence ID" value="KAF3487013.1"/>
    <property type="molecule type" value="Genomic_DNA"/>
</dbReference>
<evidence type="ECO:0008006" key="3">
    <source>
        <dbReference type="Google" id="ProtNLM"/>
    </source>
</evidence>
<accession>A0A8S9MW62</accession>